<sequence>GRPVFALPGDVTQPAAAGCNALLRDGQARACTSPEEVWRAVGVQPGLSLPPESPEAWESLSEEAKGTYEVLDRVPRTFDEVLVGSTLSPAALTGALVELELTGLIIQHPGRLYEKV</sequence>
<protein>
    <submittedName>
        <fullName evidence="2">DNA-processing protein DprA</fullName>
    </submittedName>
</protein>
<dbReference type="Gene3D" id="3.40.50.450">
    <property type="match status" value="1"/>
</dbReference>
<accession>A0A848LQK2</accession>
<dbReference type="GO" id="GO:0009294">
    <property type="term" value="P:DNA-mediated transformation"/>
    <property type="evidence" value="ECO:0007669"/>
    <property type="project" value="InterPro"/>
</dbReference>
<dbReference type="EMBL" id="JABBJJ010000220">
    <property type="protein sequence ID" value="NMO20046.1"/>
    <property type="molecule type" value="Genomic_DNA"/>
</dbReference>
<dbReference type="InterPro" id="IPR036388">
    <property type="entry name" value="WH-like_DNA-bd_sf"/>
</dbReference>
<proteinExistence type="predicted"/>
<reference evidence="2 3" key="1">
    <citation type="submission" date="2020-04" db="EMBL/GenBank/DDBJ databases">
        <title>Draft genome of Pyxidicoccus fallax type strain.</title>
        <authorList>
            <person name="Whitworth D.E."/>
        </authorList>
    </citation>
    <scope>NUCLEOTIDE SEQUENCE [LARGE SCALE GENOMIC DNA]</scope>
    <source>
        <strain evidence="2 3">DSM 14698</strain>
    </source>
</reference>
<dbReference type="Proteomes" id="UP000518300">
    <property type="component" value="Unassembled WGS sequence"/>
</dbReference>
<dbReference type="PANTHER" id="PTHR43022:SF1">
    <property type="entry name" value="PROTEIN SMF"/>
    <property type="match status" value="1"/>
</dbReference>
<organism evidence="2 3">
    <name type="scientific">Pyxidicoccus fallax</name>
    <dbReference type="NCBI Taxonomy" id="394095"/>
    <lineage>
        <taxon>Bacteria</taxon>
        <taxon>Pseudomonadati</taxon>
        <taxon>Myxococcota</taxon>
        <taxon>Myxococcia</taxon>
        <taxon>Myxococcales</taxon>
        <taxon>Cystobacterineae</taxon>
        <taxon>Myxococcaceae</taxon>
        <taxon>Pyxidicoccus</taxon>
    </lineage>
</organism>
<dbReference type="InterPro" id="IPR041614">
    <property type="entry name" value="DprA_WH"/>
</dbReference>
<dbReference type="Gene3D" id="1.10.10.10">
    <property type="entry name" value="Winged helix-like DNA-binding domain superfamily/Winged helix DNA-binding domain"/>
    <property type="match status" value="1"/>
</dbReference>
<name>A0A848LQK2_9BACT</name>
<evidence type="ECO:0000313" key="2">
    <source>
        <dbReference type="EMBL" id="NMO20046.1"/>
    </source>
</evidence>
<keyword evidence="3" id="KW-1185">Reference proteome</keyword>
<evidence type="ECO:0000259" key="1">
    <source>
        <dbReference type="Pfam" id="PF17782"/>
    </source>
</evidence>
<feature type="non-terminal residue" evidence="2">
    <location>
        <position position="1"/>
    </location>
</feature>
<gene>
    <name evidence="2" type="ORF">HG543_35060</name>
</gene>
<dbReference type="AlphaFoldDB" id="A0A848LQK2"/>
<evidence type="ECO:0000313" key="3">
    <source>
        <dbReference type="Proteomes" id="UP000518300"/>
    </source>
</evidence>
<dbReference type="InterPro" id="IPR003488">
    <property type="entry name" value="DprA"/>
</dbReference>
<dbReference type="PANTHER" id="PTHR43022">
    <property type="entry name" value="PROTEIN SMF"/>
    <property type="match status" value="1"/>
</dbReference>
<feature type="domain" description="DprA winged helix" evidence="1">
    <location>
        <begin position="52"/>
        <end position="110"/>
    </location>
</feature>
<comment type="caution">
    <text evidence="2">The sequence shown here is derived from an EMBL/GenBank/DDBJ whole genome shotgun (WGS) entry which is preliminary data.</text>
</comment>
<dbReference type="Pfam" id="PF17782">
    <property type="entry name" value="WHD_DprA"/>
    <property type="match status" value="1"/>
</dbReference>